<evidence type="ECO:0000256" key="1">
    <source>
        <dbReference type="SAM" id="Coils"/>
    </source>
</evidence>
<comment type="caution">
    <text evidence="2">The sequence shown here is derived from an EMBL/GenBank/DDBJ whole genome shotgun (WGS) entry which is preliminary data.</text>
</comment>
<evidence type="ECO:0008006" key="4">
    <source>
        <dbReference type="Google" id="ProtNLM"/>
    </source>
</evidence>
<reference evidence="2 3" key="1">
    <citation type="submission" date="2015-03" db="EMBL/GenBank/DDBJ databases">
        <title>Genome sequence of Pseudoalteromonas aurantia.</title>
        <authorList>
            <person name="Xie B.-B."/>
            <person name="Rong J.-C."/>
            <person name="Qin Q.-L."/>
            <person name="Zhang Y.-Z."/>
        </authorList>
    </citation>
    <scope>NUCLEOTIDE SEQUENCE [LARGE SCALE GENOMIC DNA]</scope>
    <source>
        <strain evidence="2 3">208</strain>
    </source>
</reference>
<keyword evidence="1" id="KW-0175">Coiled coil</keyword>
<dbReference type="RefSeq" id="WP_192509500.1">
    <property type="nucleotide sequence ID" value="NZ_AQGV01000015.1"/>
</dbReference>
<feature type="coiled-coil region" evidence="1">
    <location>
        <begin position="44"/>
        <end position="92"/>
    </location>
</feature>
<name>A0ABR9EH94_9GAMM</name>
<dbReference type="Proteomes" id="UP000615755">
    <property type="component" value="Unassembled WGS sequence"/>
</dbReference>
<dbReference type="EMBL" id="AQGV01000015">
    <property type="protein sequence ID" value="MBE0370378.1"/>
    <property type="molecule type" value="Genomic_DNA"/>
</dbReference>
<gene>
    <name evidence="2" type="ORF">PAUR_b0403</name>
</gene>
<evidence type="ECO:0000313" key="3">
    <source>
        <dbReference type="Proteomes" id="UP000615755"/>
    </source>
</evidence>
<organism evidence="2 3">
    <name type="scientific">Pseudoalteromonas aurantia 208</name>
    <dbReference type="NCBI Taxonomy" id="1314867"/>
    <lineage>
        <taxon>Bacteria</taxon>
        <taxon>Pseudomonadati</taxon>
        <taxon>Pseudomonadota</taxon>
        <taxon>Gammaproteobacteria</taxon>
        <taxon>Alteromonadales</taxon>
        <taxon>Pseudoalteromonadaceae</taxon>
        <taxon>Pseudoalteromonas</taxon>
    </lineage>
</organism>
<accession>A0ABR9EH94</accession>
<evidence type="ECO:0000313" key="2">
    <source>
        <dbReference type="EMBL" id="MBE0370378.1"/>
    </source>
</evidence>
<protein>
    <recommendedName>
        <fullName evidence="4">SPOR domain-containing protein</fullName>
    </recommendedName>
</protein>
<keyword evidence="3" id="KW-1185">Reference proteome</keyword>
<proteinExistence type="predicted"/>
<sequence length="260" mass="29956">MNWASFGAFLKSVFIPLVTVATATMVAFLNSSISQVDHELKQRIAAVDIAIKEARDEREKIDAEREFNFKIYDLVQQSLEEKNERKQEVAKQFVLVMVDGELRRRLLGVLEEGGTPTIKQEAANIIVQEKEFQRDENSNLRINRSVKPSFDWEDWDYDIFWCTSSGTHAKEQANFIKQELEREGAKGRIRVRELYPSVNSRTGYKVSGYAIRRSENETTQANALEKLAETVLSEKGYPAVFKQQLTSQNTRWYISAFICL</sequence>